<organism evidence="3">
    <name type="scientific">freshwater metagenome</name>
    <dbReference type="NCBI Taxonomy" id="449393"/>
    <lineage>
        <taxon>unclassified sequences</taxon>
        <taxon>metagenomes</taxon>
        <taxon>ecological metagenomes</taxon>
    </lineage>
</organism>
<dbReference type="Pfam" id="PF08450">
    <property type="entry name" value="SGL"/>
    <property type="match status" value="1"/>
</dbReference>
<dbReference type="GO" id="GO:0019853">
    <property type="term" value="P:L-ascorbic acid biosynthetic process"/>
    <property type="evidence" value="ECO:0007669"/>
    <property type="project" value="TreeGrafter"/>
</dbReference>
<dbReference type="PANTHER" id="PTHR10907">
    <property type="entry name" value="REGUCALCIN"/>
    <property type="match status" value="1"/>
</dbReference>
<name>A0A094PZI3_9ZZZZ</name>
<dbReference type="EMBL" id="JNSL01000065">
    <property type="protein sequence ID" value="KGA17255.1"/>
    <property type="molecule type" value="Genomic_DNA"/>
</dbReference>
<dbReference type="PRINTS" id="PR01790">
    <property type="entry name" value="SMP30FAMILY"/>
</dbReference>
<dbReference type="PANTHER" id="PTHR10907:SF47">
    <property type="entry name" value="REGUCALCIN"/>
    <property type="match status" value="1"/>
</dbReference>
<comment type="caution">
    <text evidence="3">The sequence shown here is derived from an EMBL/GenBank/DDBJ whole genome shotgun (WGS) entry which is preliminary data.</text>
</comment>
<dbReference type="GO" id="GO:0004341">
    <property type="term" value="F:gluconolactonase activity"/>
    <property type="evidence" value="ECO:0007669"/>
    <property type="project" value="TreeGrafter"/>
</dbReference>
<dbReference type="InterPro" id="IPR013658">
    <property type="entry name" value="SGL"/>
</dbReference>
<dbReference type="InterPro" id="IPR005511">
    <property type="entry name" value="SMP-30"/>
</dbReference>
<sequence>MSHVLTAELAVKLNCNLGEGPFWDSKKEELYFVDISNKQVQIFAPSSNSVKTITFDQEIGAVLLDHNSDLIVAARDGLYAATRDGALKTLLAPIDFGDSSIRCNDAKCDANGRIWVGTMAFDFAEGAAALYSFDSKDLKEVLSNLTISNGMGWSVDQKTMYFIDSQTSRVDTFDFDRATGAISDRQPLVTFNEPGVIPDGMTTDEDGGIWVALFGGSAVRRFDSSGKLIHTVSVPATQVTSCCFGGADMSELFITTAQYAMDAEALSKDPLAGSLFRVQTTFKGSKSNRYGASTS</sequence>
<dbReference type="GO" id="GO:0005509">
    <property type="term" value="F:calcium ion binding"/>
    <property type="evidence" value="ECO:0007669"/>
    <property type="project" value="TreeGrafter"/>
</dbReference>
<proteinExistence type="inferred from homology"/>
<protein>
    <recommendedName>
        <fullName evidence="2">SMP-30/Gluconolactonase/LRE-like region domain-containing protein</fullName>
    </recommendedName>
</protein>
<reference evidence="3" key="1">
    <citation type="submission" date="2014-06" db="EMBL/GenBank/DDBJ databases">
        <title>Key roles for freshwater Actinobacteria revealed by deep metagenomic sequencing.</title>
        <authorList>
            <person name="Ghai R."/>
            <person name="Mizuno C.M."/>
            <person name="Picazo A."/>
            <person name="Camacho A."/>
            <person name="Rodriguez-Valera F."/>
        </authorList>
    </citation>
    <scope>NUCLEOTIDE SEQUENCE</scope>
</reference>
<dbReference type="SUPFAM" id="SSF63829">
    <property type="entry name" value="Calcium-dependent phosphotriesterase"/>
    <property type="match status" value="1"/>
</dbReference>
<evidence type="ECO:0000313" key="3">
    <source>
        <dbReference type="EMBL" id="KGA17255.1"/>
    </source>
</evidence>
<dbReference type="InterPro" id="IPR011042">
    <property type="entry name" value="6-blade_b-propeller_TolB-like"/>
</dbReference>
<accession>A0A094PZI3</accession>
<gene>
    <name evidence="3" type="ORF">GM51_10825</name>
</gene>
<feature type="domain" description="SMP-30/Gluconolactonase/LRE-like region" evidence="2">
    <location>
        <begin position="17"/>
        <end position="258"/>
    </location>
</feature>
<dbReference type="AlphaFoldDB" id="A0A094PZI3"/>
<evidence type="ECO:0000259" key="2">
    <source>
        <dbReference type="Pfam" id="PF08450"/>
    </source>
</evidence>
<comment type="similarity">
    <text evidence="1">Belongs to the SMP-30/CGR1 family.</text>
</comment>
<evidence type="ECO:0000256" key="1">
    <source>
        <dbReference type="ARBA" id="ARBA00008853"/>
    </source>
</evidence>
<dbReference type="Gene3D" id="2.120.10.30">
    <property type="entry name" value="TolB, C-terminal domain"/>
    <property type="match status" value="1"/>
</dbReference>